<dbReference type="Gene3D" id="3.40.930.10">
    <property type="entry name" value="Mannitol-specific EII, Chain A"/>
    <property type="match status" value="1"/>
</dbReference>
<dbReference type="SUPFAM" id="SSF55804">
    <property type="entry name" value="Phoshotransferase/anion transport protein"/>
    <property type="match status" value="1"/>
</dbReference>
<protein>
    <submittedName>
        <fullName evidence="2">PTS sugar transporter subunit IIA</fullName>
    </submittedName>
</protein>
<dbReference type="PANTHER" id="PTHR47738:SF1">
    <property type="entry name" value="NITROGEN REGULATORY PROTEIN"/>
    <property type="match status" value="1"/>
</dbReference>
<keyword evidence="2" id="KW-0813">Transport</keyword>
<name>A0ABV7L6Z2_9PROT</name>
<accession>A0ABV7L6Z2</accession>
<dbReference type="InterPro" id="IPR051541">
    <property type="entry name" value="PTS_SugarTrans_NitroReg"/>
</dbReference>
<feature type="domain" description="PTS EIIA type-2" evidence="1">
    <location>
        <begin position="5"/>
        <end position="148"/>
    </location>
</feature>
<comment type="caution">
    <text evidence="2">The sequence shown here is derived from an EMBL/GenBank/DDBJ whole genome shotgun (WGS) entry which is preliminary data.</text>
</comment>
<dbReference type="Proteomes" id="UP001595528">
    <property type="component" value="Unassembled WGS sequence"/>
</dbReference>
<gene>
    <name evidence="2" type="ORF">ACFOGJ_24470</name>
</gene>
<sequence length="154" mass="16498">MELTDILTPEGVIPSLKAKSKKHALQEISHHAAEVTGIADRQILETLLKREKLGSTGIGKGVGIPHGKLAGLDRLHAMVARLDHPVEFDSADDVPVDVIIVLLAPEEASGDHLKALAKFSRLLRDPPLLEKLRSQTTADGIISVLTTERASNAA</sequence>
<evidence type="ECO:0000259" key="1">
    <source>
        <dbReference type="PROSITE" id="PS51094"/>
    </source>
</evidence>
<keyword evidence="3" id="KW-1185">Reference proteome</keyword>
<dbReference type="Pfam" id="PF00359">
    <property type="entry name" value="PTS_EIIA_2"/>
    <property type="match status" value="1"/>
</dbReference>
<dbReference type="EMBL" id="JBHRTR010000046">
    <property type="protein sequence ID" value="MFC3230426.1"/>
    <property type="molecule type" value="Genomic_DNA"/>
</dbReference>
<dbReference type="PANTHER" id="PTHR47738">
    <property type="entry name" value="PTS SYSTEM FRUCTOSE-LIKE EIIA COMPONENT-RELATED"/>
    <property type="match status" value="1"/>
</dbReference>
<reference evidence="3" key="1">
    <citation type="journal article" date="2019" name="Int. J. Syst. Evol. Microbiol.">
        <title>The Global Catalogue of Microorganisms (GCM) 10K type strain sequencing project: providing services to taxonomists for standard genome sequencing and annotation.</title>
        <authorList>
            <consortium name="The Broad Institute Genomics Platform"/>
            <consortium name="The Broad Institute Genome Sequencing Center for Infectious Disease"/>
            <person name="Wu L."/>
            <person name="Ma J."/>
        </authorList>
    </citation>
    <scope>NUCLEOTIDE SEQUENCE [LARGE SCALE GENOMIC DNA]</scope>
    <source>
        <strain evidence="3">KCTC 42964</strain>
    </source>
</reference>
<dbReference type="CDD" id="cd00211">
    <property type="entry name" value="PTS_IIA_fru"/>
    <property type="match status" value="1"/>
</dbReference>
<dbReference type="InterPro" id="IPR002178">
    <property type="entry name" value="PTS_EIIA_type-2_dom"/>
</dbReference>
<organism evidence="2 3">
    <name type="scientific">Marinibaculum pumilum</name>
    <dbReference type="NCBI Taxonomy" id="1766165"/>
    <lineage>
        <taxon>Bacteria</taxon>
        <taxon>Pseudomonadati</taxon>
        <taxon>Pseudomonadota</taxon>
        <taxon>Alphaproteobacteria</taxon>
        <taxon>Rhodospirillales</taxon>
        <taxon>Rhodospirillaceae</taxon>
        <taxon>Marinibaculum</taxon>
    </lineage>
</organism>
<dbReference type="PROSITE" id="PS51094">
    <property type="entry name" value="PTS_EIIA_TYPE_2"/>
    <property type="match status" value="1"/>
</dbReference>
<proteinExistence type="predicted"/>
<evidence type="ECO:0000313" key="2">
    <source>
        <dbReference type="EMBL" id="MFC3230426.1"/>
    </source>
</evidence>
<evidence type="ECO:0000313" key="3">
    <source>
        <dbReference type="Proteomes" id="UP001595528"/>
    </source>
</evidence>
<dbReference type="RefSeq" id="WP_379905587.1">
    <property type="nucleotide sequence ID" value="NZ_JBHRTR010000046.1"/>
</dbReference>
<keyword evidence="2" id="KW-0762">Sugar transport</keyword>
<dbReference type="InterPro" id="IPR016152">
    <property type="entry name" value="PTrfase/Anion_transptr"/>
</dbReference>